<evidence type="ECO:0000256" key="8">
    <source>
        <dbReference type="SAM" id="SignalP"/>
    </source>
</evidence>
<sequence>MRAALLVLAAAVCFGTTGTAQTFAPDGAAPASVGAARLVVGGAVLALVGLATWGLRRRRDSTPVAAPGSAVATSGASRSRFTGAAVVAVAALAMVGYQPTFFAGTAANGVAVGTIVALGSAPLFSGVLEWLVLRRRPTRRWTAATALAVLGVTLLAASPGSGTGLGGLLASLGAGACYAVYAVATKMLLERGWGVVPVVSWVFGVGAVLALPLLLGTSTAWLTRGDGPLVALWLGVVTVALAYLLFAAGLRHVPAATAATLTLAEPVTAGLLGVLLLHEVLGLQAWLGVAVVIGAVVLLTLPQRTPLAARARAG</sequence>
<gene>
    <name evidence="10" type="ORF">C8046_00595</name>
</gene>
<feature type="domain" description="EamA" evidence="9">
    <location>
        <begin position="167"/>
        <end position="300"/>
    </location>
</feature>
<dbReference type="RefSeq" id="WP_109227821.1">
    <property type="nucleotide sequence ID" value="NZ_PYHR01000002.1"/>
</dbReference>
<feature type="chain" id="PRO_5015676049" evidence="8">
    <location>
        <begin position="21"/>
        <end position="314"/>
    </location>
</feature>
<feature type="transmembrane region" description="Helical" evidence="7">
    <location>
        <begin position="36"/>
        <end position="55"/>
    </location>
</feature>
<feature type="transmembrane region" description="Helical" evidence="7">
    <location>
        <begin position="110"/>
        <end position="133"/>
    </location>
</feature>
<keyword evidence="11" id="KW-1185">Reference proteome</keyword>
<feature type="transmembrane region" description="Helical" evidence="7">
    <location>
        <begin position="81"/>
        <end position="98"/>
    </location>
</feature>
<protein>
    <submittedName>
        <fullName evidence="10">EamA family transporter</fullName>
    </submittedName>
</protein>
<keyword evidence="6 7" id="KW-0472">Membrane</keyword>
<organism evidence="10 11">
    <name type="scientific">Serinibacter arcticus</name>
    <dbReference type="NCBI Taxonomy" id="1655435"/>
    <lineage>
        <taxon>Bacteria</taxon>
        <taxon>Bacillati</taxon>
        <taxon>Actinomycetota</taxon>
        <taxon>Actinomycetes</taxon>
        <taxon>Micrococcales</taxon>
        <taxon>Beutenbergiaceae</taxon>
        <taxon>Serinibacter</taxon>
    </lineage>
</organism>
<evidence type="ECO:0000256" key="6">
    <source>
        <dbReference type="ARBA" id="ARBA00023136"/>
    </source>
</evidence>
<dbReference type="PANTHER" id="PTHR42920:SF5">
    <property type="entry name" value="EAMA DOMAIN-CONTAINING PROTEIN"/>
    <property type="match status" value="1"/>
</dbReference>
<feature type="transmembrane region" description="Helical" evidence="7">
    <location>
        <begin position="227"/>
        <end position="246"/>
    </location>
</feature>
<evidence type="ECO:0000313" key="11">
    <source>
        <dbReference type="Proteomes" id="UP000245166"/>
    </source>
</evidence>
<evidence type="ECO:0000256" key="2">
    <source>
        <dbReference type="ARBA" id="ARBA00007362"/>
    </source>
</evidence>
<evidence type="ECO:0000259" key="9">
    <source>
        <dbReference type="Pfam" id="PF00892"/>
    </source>
</evidence>
<feature type="transmembrane region" description="Helical" evidence="7">
    <location>
        <begin position="195"/>
        <end position="215"/>
    </location>
</feature>
<feature type="transmembrane region" description="Helical" evidence="7">
    <location>
        <begin position="140"/>
        <end position="158"/>
    </location>
</feature>
<dbReference type="GO" id="GO:0005886">
    <property type="term" value="C:plasma membrane"/>
    <property type="evidence" value="ECO:0007669"/>
    <property type="project" value="UniProtKB-SubCell"/>
</dbReference>
<dbReference type="EMBL" id="PYHR01000002">
    <property type="protein sequence ID" value="PWD49438.1"/>
    <property type="molecule type" value="Genomic_DNA"/>
</dbReference>
<dbReference type="Pfam" id="PF00892">
    <property type="entry name" value="EamA"/>
    <property type="match status" value="2"/>
</dbReference>
<dbReference type="OrthoDB" id="3577499at2"/>
<comment type="caution">
    <text evidence="10">The sequence shown here is derived from an EMBL/GenBank/DDBJ whole genome shotgun (WGS) entry which is preliminary data.</text>
</comment>
<name>A0A2U1ZR37_9MICO</name>
<dbReference type="InterPro" id="IPR051258">
    <property type="entry name" value="Diverse_Substrate_Transporter"/>
</dbReference>
<feature type="transmembrane region" description="Helical" evidence="7">
    <location>
        <begin position="258"/>
        <end position="277"/>
    </location>
</feature>
<evidence type="ECO:0000256" key="7">
    <source>
        <dbReference type="SAM" id="Phobius"/>
    </source>
</evidence>
<evidence type="ECO:0000256" key="1">
    <source>
        <dbReference type="ARBA" id="ARBA00004651"/>
    </source>
</evidence>
<dbReference type="Proteomes" id="UP000245166">
    <property type="component" value="Unassembled WGS sequence"/>
</dbReference>
<comment type="similarity">
    <text evidence="2">Belongs to the EamA transporter family.</text>
</comment>
<evidence type="ECO:0000256" key="4">
    <source>
        <dbReference type="ARBA" id="ARBA00022692"/>
    </source>
</evidence>
<feature type="signal peptide" evidence="8">
    <location>
        <begin position="1"/>
        <end position="20"/>
    </location>
</feature>
<dbReference type="SUPFAM" id="SSF103481">
    <property type="entry name" value="Multidrug resistance efflux transporter EmrE"/>
    <property type="match status" value="2"/>
</dbReference>
<reference evidence="10 11" key="1">
    <citation type="submission" date="2018-03" db="EMBL/GenBank/DDBJ databases">
        <title>Genome assembly of novel Miniimonas species PCH200.</title>
        <authorList>
            <person name="Thakur V."/>
            <person name="Kumar V."/>
            <person name="Singh D."/>
        </authorList>
    </citation>
    <scope>NUCLEOTIDE SEQUENCE [LARGE SCALE GENOMIC DNA]</scope>
    <source>
        <strain evidence="10 11">PCH200</strain>
    </source>
</reference>
<keyword evidence="8" id="KW-0732">Signal</keyword>
<proteinExistence type="inferred from homology"/>
<dbReference type="Gene3D" id="1.10.3730.20">
    <property type="match status" value="1"/>
</dbReference>
<evidence type="ECO:0000256" key="5">
    <source>
        <dbReference type="ARBA" id="ARBA00022989"/>
    </source>
</evidence>
<evidence type="ECO:0000256" key="3">
    <source>
        <dbReference type="ARBA" id="ARBA00022475"/>
    </source>
</evidence>
<dbReference type="AlphaFoldDB" id="A0A2U1ZR37"/>
<dbReference type="InterPro" id="IPR000620">
    <property type="entry name" value="EamA_dom"/>
</dbReference>
<comment type="subcellular location">
    <subcellularLocation>
        <location evidence="1">Cell membrane</location>
        <topology evidence="1">Multi-pass membrane protein</topology>
    </subcellularLocation>
</comment>
<keyword evidence="3" id="KW-1003">Cell membrane</keyword>
<dbReference type="InterPro" id="IPR037185">
    <property type="entry name" value="EmrE-like"/>
</dbReference>
<feature type="transmembrane region" description="Helical" evidence="7">
    <location>
        <begin position="164"/>
        <end position="183"/>
    </location>
</feature>
<keyword evidence="4 7" id="KW-0812">Transmembrane</keyword>
<feature type="domain" description="EamA" evidence="9">
    <location>
        <begin position="2"/>
        <end position="155"/>
    </location>
</feature>
<feature type="transmembrane region" description="Helical" evidence="7">
    <location>
        <begin position="283"/>
        <end position="302"/>
    </location>
</feature>
<dbReference type="PANTHER" id="PTHR42920">
    <property type="entry name" value="OS03G0707200 PROTEIN-RELATED"/>
    <property type="match status" value="1"/>
</dbReference>
<accession>A0A2U1ZR37</accession>
<evidence type="ECO:0000313" key="10">
    <source>
        <dbReference type="EMBL" id="PWD49438.1"/>
    </source>
</evidence>
<keyword evidence="5 7" id="KW-1133">Transmembrane helix</keyword>